<reference evidence="2" key="1">
    <citation type="submission" date="2020-03" db="EMBL/GenBank/DDBJ databases">
        <authorList>
            <person name="Weist P."/>
        </authorList>
    </citation>
    <scope>NUCLEOTIDE SEQUENCE</scope>
</reference>
<accession>A0A9N7UXU4</accession>
<feature type="compositionally biased region" description="Polar residues" evidence="1">
    <location>
        <begin position="57"/>
        <end position="72"/>
    </location>
</feature>
<name>A0A9N7UXU4_PLEPL</name>
<evidence type="ECO:0000313" key="2">
    <source>
        <dbReference type="EMBL" id="CAB1439049.1"/>
    </source>
</evidence>
<keyword evidence="3" id="KW-1185">Reference proteome</keyword>
<protein>
    <submittedName>
        <fullName evidence="2">Uncharacterized protein</fullName>
    </submittedName>
</protein>
<evidence type="ECO:0000256" key="1">
    <source>
        <dbReference type="SAM" id="MobiDB-lite"/>
    </source>
</evidence>
<sequence>MVMAESVHSSAWANDRLRQSASWVPEKVREQHEDRLISVLVLASIWQQTIVKGLGPGNSSMAQDCPHRQNTTTHHEPRWVSGLPHRPVGRDWLHSSGLTIKDCGEMEEGRRWSEVEGMEREQQK</sequence>
<comment type="caution">
    <text evidence="2">The sequence shown here is derived from an EMBL/GenBank/DDBJ whole genome shotgun (WGS) entry which is preliminary data.</text>
</comment>
<gene>
    <name evidence="2" type="ORF">PLEPLA_LOCUS26900</name>
</gene>
<proteinExistence type="predicted"/>
<evidence type="ECO:0000313" key="3">
    <source>
        <dbReference type="Proteomes" id="UP001153269"/>
    </source>
</evidence>
<feature type="region of interest" description="Disordered" evidence="1">
    <location>
        <begin position="57"/>
        <end position="82"/>
    </location>
</feature>
<dbReference type="Proteomes" id="UP001153269">
    <property type="component" value="Unassembled WGS sequence"/>
</dbReference>
<organism evidence="2 3">
    <name type="scientific">Pleuronectes platessa</name>
    <name type="common">European plaice</name>
    <dbReference type="NCBI Taxonomy" id="8262"/>
    <lineage>
        <taxon>Eukaryota</taxon>
        <taxon>Metazoa</taxon>
        <taxon>Chordata</taxon>
        <taxon>Craniata</taxon>
        <taxon>Vertebrata</taxon>
        <taxon>Euteleostomi</taxon>
        <taxon>Actinopterygii</taxon>
        <taxon>Neopterygii</taxon>
        <taxon>Teleostei</taxon>
        <taxon>Neoteleostei</taxon>
        <taxon>Acanthomorphata</taxon>
        <taxon>Carangaria</taxon>
        <taxon>Pleuronectiformes</taxon>
        <taxon>Pleuronectoidei</taxon>
        <taxon>Pleuronectidae</taxon>
        <taxon>Pleuronectes</taxon>
    </lineage>
</organism>
<dbReference type="EMBL" id="CADEAL010002224">
    <property type="protein sequence ID" value="CAB1439049.1"/>
    <property type="molecule type" value="Genomic_DNA"/>
</dbReference>
<dbReference type="AlphaFoldDB" id="A0A9N7UXU4"/>